<keyword evidence="9" id="KW-1185">Reference proteome</keyword>
<comment type="similarity">
    <text evidence="2">Belongs to the ADIPOR family.</text>
</comment>
<accession>A0A8P4G5Q8</accession>
<comment type="subcellular location">
    <subcellularLocation>
        <location evidence="1">Membrane</location>
        <topology evidence="1">Multi-pass membrane protein</topology>
    </subcellularLocation>
</comment>
<dbReference type="GO" id="GO:0046872">
    <property type="term" value="F:metal ion binding"/>
    <property type="evidence" value="ECO:0007669"/>
    <property type="project" value="UniProtKB-KW"/>
</dbReference>
<evidence type="ECO:0000313" key="8">
    <source>
        <dbReference type="Ensembl" id="ENSDLAP00005073895.1"/>
    </source>
</evidence>
<protein>
    <submittedName>
        <fullName evidence="8">Uncharacterized protein</fullName>
    </submittedName>
</protein>
<organism evidence="8 9">
    <name type="scientific">Dicentrarchus labrax</name>
    <name type="common">European seabass</name>
    <name type="synonym">Morone labrax</name>
    <dbReference type="NCBI Taxonomy" id="13489"/>
    <lineage>
        <taxon>Eukaryota</taxon>
        <taxon>Metazoa</taxon>
        <taxon>Chordata</taxon>
        <taxon>Craniata</taxon>
        <taxon>Vertebrata</taxon>
        <taxon>Euteleostomi</taxon>
        <taxon>Actinopterygii</taxon>
        <taxon>Neopterygii</taxon>
        <taxon>Teleostei</taxon>
        <taxon>Neoteleostei</taxon>
        <taxon>Acanthomorphata</taxon>
        <taxon>Eupercaria</taxon>
        <taxon>Moronidae</taxon>
        <taxon>Dicentrarchus</taxon>
    </lineage>
</organism>
<reference evidence="8" key="1">
    <citation type="submission" date="2025-08" db="UniProtKB">
        <authorList>
            <consortium name="Ensembl"/>
        </authorList>
    </citation>
    <scope>IDENTIFICATION</scope>
</reference>
<keyword evidence="6" id="KW-0479">Metal-binding</keyword>
<dbReference type="GO" id="GO:0016020">
    <property type="term" value="C:membrane"/>
    <property type="evidence" value="ECO:0007669"/>
    <property type="project" value="UniProtKB-SubCell"/>
</dbReference>
<evidence type="ECO:0000256" key="3">
    <source>
        <dbReference type="ARBA" id="ARBA00022692"/>
    </source>
</evidence>
<evidence type="ECO:0000256" key="6">
    <source>
        <dbReference type="PIRSR" id="PIRSR604254-1"/>
    </source>
</evidence>
<dbReference type="Pfam" id="PF03006">
    <property type="entry name" value="HlyIII"/>
    <property type="match status" value="1"/>
</dbReference>
<feature type="binding site" evidence="6">
    <location>
        <position position="80"/>
    </location>
    <ligand>
        <name>Zn(2+)</name>
        <dbReference type="ChEBI" id="CHEBI:29105"/>
    </ligand>
</feature>
<sequence>MRVLKVCQVVPSMLAIIWNSSPVAKRLMLWSTTSRDPAIIYHFGQVALFFTSALFFTYPLLELCFPGRCDFVGRSYQMFHVLISCCRGLVSGPCLPARLCAPHKIREAAVFVYVFTLVVCVLIVAFMLRKVKQVLDLAIRQPAPLTLNN</sequence>
<evidence type="ECO:0000256" key="2">
    <source>
        <dbReference type="ARBA" id="ARBA00007018"/>
    </source>
</evidence>
<proteinExistence type="inferred from homology"/>
<keyword evidence="6" id="KW-0862">Zinc</keyword>
<dbReference type="GeneTree" id="ENSGT00940000166598"/>
<evidence type="ECO:0000256" key="7">
    <source>
        <dbReference type="SAM" id="Phobius"/>
    </source>
</evidence>
<feature type="transmembrane region" description="Helical" evidence="7">
    <location>
        <begin position="108"/>
        <end position="128"/>
    </location>
</feature>
<keyword evidence="3 7" id="KW-0812">Transmembrane</keyword>
<evidence type="ECO:0000313" key="9">
    <source>
        <dbReference type="Proteomes" id="UP000694389"/>
    </source>
</evidence>
<evidence type="ECO:0000256" key="5">
    <source>
        <dbReference type="ARBA" id="ARBA00023136"/>
    </source>
</evidence>
<dbReference type="Ensembl" id="ENSDLAT00005087288.1">
    <property type="protein sequence ID" value="ENSDLAP00005073895.1"/>
    <property type="gene ID" value="ENSDLAG00005028609.1"/>
</dbReference>
<dbReference type="InterPro" id="IPR004254">
    <property type="entry name" value="AdipoR/HlyIII-related"/>
</dbReference>
<reference evidence="8" key="2">
    <citation type="submission" date="2025-09" db="UniProtKB">
        <authorList>
            <consortium name="Ensembl"/>
        </authorList>
    </citation>
    <scope>IDENTIFICATION</scope>
</reference>
<evidence type="ECO:0000256" key="1">
    <source>
        <dbReference type="ARBA" id="ARBA00004141"/>
    </source>
</evidence>
<dbReference type="AlphaFoldDB" id="A0A8P4G5Q8"/>
<keyword evidence="5 7" id="KW-0472">Membrane</keyword>
<feature type="transmembrane region" description="Helical" evidence="7">
    <location>
        <begin position="38"/>
        <end position="61"/>
    </location>
</feature>
<evidence type="ECO:0000256" key="4">
    <source>
        <dbReference type="ARBA" id="ARBA00022989"/>
    </source>
</evidence>
<dbReference type="Proteomes" id="UP000694389">
    <property type="component" value="Unassembled WGS sequence"/>
</dbReference>
<keyword evidence="4 7" id="KW-1133">Transmembrane helix</keyword>
<name>A0A8P4G5Q8_DICLA</name>